<evidence type="ECO:0000256" key="1">
    <source>
        <dbReference type="ARBA" id="ARBA00009673"/>
    </source>
</evidence>
<gene>
    <name evidence="6" type="primary">DTD1</name>
    <name evidence="6" type="ORF">SPIL2461_LOCUS11139</name>
</gene>
<dbReference type="AlphaFoldDB" id="A0A812RU50"/>
<dbReference type="InterPro" id="IPR023509">
    <property type="entry name" value="DTD-like_sf"/>
</dbReference>
<dbReference type="OrthoDB" id="446939at2759"/>
<comment type="subcellular location">
    <subcellularLocation>
        <location evidence="5">Cytoplasm</location>
    </subcellularLocation>
</comment>
<dbReference type="FunFam" id="3.50.80.10:FF:000001">
    <property type="entry name" value="D-aminoacyl-tRNA deacylase"/>
    <property type="match status" value="1"/>
</dbReference>
<dbReference type="InterPro" id="IPR034904">
    <property type="entry name" value="FSCA_dom_sf"/>
</dbReference>
<dbReference type="Gene3D" id="3.50.80.10">
    <property type="entry name" value="D-tyrosyl-tRNA(Tyr) deacylase"/>
    <property type="match status" value="1"/>
</dbReference>
<dbReference type="Proteomes" id="UP000649617">
    <property type="component" value="Unassembled WGS sequence"/>
</dbReference>
<dbReference type="Pfam" id="PF02580">
    <property type="entry name" value="Tyr_Deacylase"/>
    <property type="match status" value="1"/>
</dbReference>
<keyword evidence="5" id="KW-0694">RNA-binding</keyword>
<comment type="similarity">
    <text evidence="1 5">Belongs to the DTD family.</text>
</comment>
<evidence type="ECO:0000313" key="7">
    <source>
        <dbReference type="Proteomes" id="UP000649617"/>
    </source>
</evidence>
<reference evidence="6" key="1">
    <citation type="submission" date="2021-02" db="EMBL/GenBank/DDBJ databases">
        <authorList>
            <person name="Dougan E. K."/>
            <person name="Rhodes N."/>
            <person name="Thang M."/>
            <person name="Chan C."/>
        </authorList>
    </citation>
    <scope>NUCLEOTIDE SEQUENCE</scope>
</reference>
<feature type="non-terminal residue" evidence="6">
    <location>
        <position position="1"/>
    </location>
</feature>
<organism evidence="6 7">
    <name type="scientific">Symbiodinium pilosum</name>
    <name type="common">Dinoflagellate</name>
    <dbReference type="NCBI Taxonomy" id="2952"/>
    <lineage>
        <taxon>Eukaryota</taxon>
        <taxon>Sar</taxon>
        <taxon>Alveolata</taxon>
        <taxon>Dinophyceae</taxon>
        <taxon>Suessiales</taxon>
        <taxon>Symbiodiniaceae</taxon>
        <taxon>Symbiodinium</taxon>
    </lineage>
</organism>
<dbReference type="EMBL" id="CAJNIZ010021646">
    <property type="protein sequence ID" value="CAE7454246.1"/>
    <property type="molecule type" value="Genomic_DNA"/>
</dbReference>
<evidence type="ECO:0000256" key="5">
    <source>
        <dbReference type="RuleBase" id="RU003470"/>
    </source>
</evidence>
<name>A0A812RU50_SYMPI</name>
<keyword evidence="5" id="KW-0378">Hydrolase</keyword>
<evidence type="ECO:0000256" key="2">
    <source>
        <dbReference type="ARBA" id="ARBA00013056"/>
    </source>
</evidence>
<accession>A0A812RU50</accession>
<dbReference type="SUPFAM" id="SSF117916">
    <property type="entry name" value="Fe-S cluster assembly (FSCA) domain-like"/>
    <property type="match status" value="1"/>
</dbReference>
<comment type="catalytic activity">
    <reaction evidence="3">
        <text>glycyl-tRNA(Ala) + H2O = tRNA(Ala) + glycine + H(+)</text>
        <dbReference type="Rhea" id="RHEA:53744"/>
        <dbReference type="Rhea" id="RHEA-COMP:9657"/>
        <dbReference type="Rhea" id="RHEA-COMP:13640"/>
        <dbReference type="ChEBI" id="CHEBI:15377"/>
        <dbReference type="ChEBI" id="CHEBI:15378"/>
        <dbReference type="ChEBI" id="CHEBI:57305"/>
        <dbReference type="ChEBI" id="CHEBI:78442"/>
        <dbReference type="ChEBI" id="CHEBI:78522"/>
        <dbReference type="EC" id="3.1.1.96"/>
    </reaction>
</comment>
<dbReference type="EC" id="3.1.1.96" evidence="2 5"/>
<evidence type="ECO:0000256" key="4">
    <source>
        <dbReference type="ARBA" id="ARBA00048018"/>
    </source>
</evidence>
<proteinExistence type="inferred from homology"/>
<dbReference type="Gene3D" id="3.30.300.130">
    <property type="entry name" value="Fe-S cluster assembly (FSCA)"/>
    <property type="match status" value="1"/>
</dbReference>
<dbReference type="NCBIfam" id="TIGR00256">
    <property type="entry name" value="D-aminoacyl-tRNA deacylase"/>
    <property type="match status" value="1"/>
</dbReference>
<sequence length="310" mass="34328">LVILLGIVEGDTAKLAQRLAAKVLKLRLWPDLRDAAKSWASSVVDNNYGVLVVSQFTLFATFKGTKPNFNRAMGASEAEPIYEAFVETCQQEIGEDRVQTGEFGADMQVDLCNDGPVTVELVGRILVELFLPSALQGPGARVTSERPVEASPYWANAGVRGFPQQMDGHWVADVRCPVLLVKFVAFVPLVRPSAFQRQPRSEILVRAVPGSEPIGEPLTLTPENVEVVLQEARYHHLQNCFGYVVESSGAGITGKVDLVEVEGPMVFIHLHGAFWHNREDVLKRVRKYLMQRIPEIAEVDVEDPDDLIDE</sequence>
<comment type="caution">
    <text evidence="6">The sequence shown here is derived from an EMBL/GenBank/DDBJ whole genome shotgun (WGS) entry which is preliminary data.</text>
</comment>
<evidence type="ECO:0000256" key="3">
    <source>
        <dbReference type="ARBA" id="ARBA00047676"/>
    </source>
</evidence>
<feature type="non-terminal residue" evidence="6">
    <location>
        <position position="310"/>
    </location>
</feature>
<keyword evidence="5" id="KW-0820">tRNA-binding</keyword>
<keyword evidence="7" id="KW-1185">Reference proteome</keyword>
<keyword evidence="5" id="KW-0963">Cytoplasm</keyword>
<dbReference type="GO" id="GO:0000049">
    <property type="term" value="F:tRNA binding"/>
    <property type="evidence" value="ECO:0007669"/>
    <property type="project" value="UniProtKB-KW"/>
</dbReference>
<protein>
    <recommendedName>
        <fullName evidence="2 5">D-aminoacyl-tRNA deacylase</fullName>
        <ecNumber evidence="2 5">3.1.1.96</ecNumber>
    </recommendedName>
</protein>
<dbReference type="PANTHER" id="PTHR10472">
    <property type="entry name" value="D-TYROSYL-TRNA TYR DEACYLASE"/>
    <property type="match status" value="1"/>
</dbReference>
<dbReference type="GO" id="GO:0005737">
    <property type="term" value="C:cytoplasm"/>
    <property type="evidence" value="ECO:0007669"/>
    <property type="project" value="UniProtKB-SubCell"/>
</dbReference>
<dbReference type="GO" id="GO:0051500">
    <property type="term" value="F:D-tyrosyl-tRNA(Tyr) deacylase activity"/>
    <property type="evidence" value="ECO:0007669"/>
    <property type="project" value="TreeGrafter"/>
</dbReference>
<evidence type="ECO:0000313" key="6">
    <source>
        <dbReference type="EMBL" id="CAE7454246.1"/>
    </source>
</evidence>
<comment type="catalytic activity">
    <reaction evidence="4">
        <text>a D-aminoacyl-tRNA + H2O = a tRNA + a D-alpha-amino acid + H(+)</text>
        <dbReference type="Rhea" id="RHEA:13953"/>
        <dbReference type="Rhea" id="RHEA-COMP:10123"/>
        <dbReference type="Rhea" id="RHEA-COMP:10124"/>
        <dbReference type="ChEBI" id="CHEBI:15377"/>
        <dbReference type="ChEBI" id="CHEBI:15378"/>
        <dbReference type="ChEBI" id="CHEBI:59871"/>
        <dbReference type="ChEBI" id="CHEBI:78442"/>
        <dbReference type="ChEBI" id="CHEBI:79333"/>
        <dbReference type="EC" id="3.1.1.96"/>
    </reaction>
</comment>
<dbReference type="PANTHER" id="PTHR10472:SF5">
    <property type="entry name" value="D-AMINOACYL-TRNA DEACYLASE 1"/>
    <property type="match status" value="1"/>
</dbReference>
<dbReference type="SUPFAM" id="SSF69500">
    <property type="entry name" value="DTD-like"/>
    <property type="match status" value="1"/>
</dbReference>
<dbReference type="InterPro" id="IPR003732">
    <property type="entry name" value="Daa-tRNA_deacyls_DTD"/>
</dbReference>